<dbReference type="InterPro" id="IPR023214">
    <property type="entry name" value="HAD_sf"/>
</dbReference>
<gene>
    <name evidence="1" type="ORF">A3B40_00855</name>
</gene>
<dbReference type="Pfam" id="PF13419">
    <property type="entry name" value="HAD_2"/>
    <property type="match status" value="1"/>
</dbReference>
<evidence type="ECO:0000313" key="2">
    <source>
        <dbReference type="Proteomes" id="UP000178040"/>
    </source>
</evidence>
<dbReference type="InterPro" id="IPR050155">
    <property type="entry name" value="HAD-like_hydrolase_sf"/>
</dbReference>
<dbReference type="PANTHER" id="PTHR43434:SF13">
    <property type="entry name" value="PHOSPHOGLYCOLATE PHOSPHATASE"/>
    <property type="match status" value="1"/>
</dbReference>
<comment type="caution">
    <text evidence="1">The sequence shown here is derived from an EMBL/GenBank/DDBJ whole genome shotgun (WGS) entry which is preliminary data.</text>
</comment>
<dbReference type="InterPro" id="IPR006439">
    <property type="entry name" value="HAD-SF_hydro_IA"/>
</dbReference>
<name>A0A1F7IKI3_9BACT</name>
<dbReference type="InterPro" id="IPR023198">
    <property type="entry name" value="PGP-like_dom2"/>
</dbReference>
<organism evidence="1 2">
    <name type="scientific">Candidatus Roizmanbacteria bacterium RIFCSPLOWO2_01_FULL_37_16</name>
    <dbReference type="NCBI Taxonomy" id="1802058"/>
    <lineage>
        <taxon>Bacteria</taxon>
        <taxon>Candidatus Roizmaniibacteriota</taxon>
    </lineage>
</organism>
<dbReference type="InterPro" id="IPR006549">
    <property type="entry name" value="HAD-SF_hydro_IIIA"/>
</dbReference>
<dbReference type="PANTHER" id="PTHR43434">
    <property type="entry name" value="PHOSPHOGLYCOLATE PHOSPHATASE"/>
    <property type="match status" value="1"/>
</dbReference>
<dbReference type="Gene3D" id="1.10.150.240">
    <property type="entry name" value="Putative phosphatase, domain 2"/>
    <property type="match status" value="1"/>
</dbReference>
<dbReference type="Proteomes" id="UP000178040">
    <property type="component" value="Unassembled WGS sequence"/>
</dbReference>
<dbReference type="Gene3D" id="3.40.50.1000">
    <property type="entry name" value="HAD superfamily/HAD-like"/>
    <property type="match status" value="1"/>
</dbReference>
<dbReference type="SFLD" id="SFLDS00003">
    <property type="entry name" value="Haloacid_Dehalogenase"/>
    <property type="match status" value="1"/>
</dbReference>
<dbReference type="SFLD" id="SFLDG01129">
    <property type="entry name" value="C1.5:_HAD__Beta-PGM__Phosphata"/>
    <property type="match status" value="1"/>
</dbReference>
<dbReference type="InterPro" id="IPR036412">
    <property type="entry name" value="HAD-like_sf"/>
</dbReference>
<evidence type="ECO:0008006" key="3">
    <source>
        <dbReference type="Google" id="ProtNLM"/>
    </source>
</evidence>
<dbReference type="NCBIfam" id="TIGR01549">
    <property type="entry name" value="HAD-SF-IA-v1"/>
    <property type="match status" value="1"/>
</dbReference>
<dbReference type="GO" id="GO:0006281">
    <property type="term" value="P:DNA repair"/>
    <property type="evidence" value="ECO:0007669"/>
    <property type="project" value="TreeGrafter"/>
</dbReference>
<dbReference type="GO" id="GO:0008967">
    <property type="term" value="F:phosphoglycolate phosphatase activity"/>
    <property type="evidence" value="ECO:0007669"/>
    <property type="project" value="TreeGrafter"/>
</dbReference>
<sequence length="208" mass="23843">MIKTVIFDFDGTIADTFSTLVKLFNSKAKEFGLDKFTSKEIESIRNMGLKELFKKYGVNLIKAPFIAKKIRQDLGSRITDIKSFPNIKKILLKLNMKGYQLGILSSNSKENIEKFIKTNGLEIFDFIHSEKNLFRKGKALNTLLKQHKLNPESVIYLGDEVRDIDAAKENGLKVISVTWGFNKKEILKKNKPDYLVDKPEEILKILTI</sequence>
<reference evidence="1 2" key="1">
    <citation type="journal article" date="2016" name="Nat. Commun.">
        <title>Thousands of microbial genomes shed light on interconnected biogeochemical processes in an aquifer system.</title>
        <authorList>
            <person name="Anantharaman K."/>
            <person name="Brown C.T."/>
            <person name="Hug L.A."/>
            <person name="Sharon I."/>
            <person name="Castelle C.J."/>
            <person name="Probst A.J."/>
            <person name="Thomas B.C."/>
            <person name="Singh A."/>
            <person name="Wilkins M.J."/>
            <person name="Karaoz U."/>
            <person name="Brodie E.L."/>
            <person name="Williams K.H."/>
            <person name="Hubbard S.S."/>
            <person name="Banfield J.F."/>
        </authorList>
    </citation>
    <scope>NUCLEOTIDE SEQUENCE [LARGE SCALE GENOMIC DNA]</scope>
</reference>
<dbReference type="InterPro" id="IPR041492">
    <property type="entry name" value="HAD_2"/>
</dbReference>
<accession>A0A1F7IKI3</accession>
<dbReference type="GO" id="GO:0005829">
    <property type="term" value="C:cytosol"/>
    <property type="evidence" value="ECO:0007669"/>
    <property type="project" value="TreeGrafter"/>
</dbReference>
<dbReference type="SUPFAM" id="SSF56784">
    <property type="entry name" value="HAD-like"/>
    <property type="match status" value="1"/>
</dbReference>
<proteinExistence type="predicted"/>
<dbReference type="EMBL" id="MGAI01000036">
    <property type="protein sequence ID" value="OGK43864.1"/>
    <property type="molecule type" value="Genomic_DNA"/>
</dbReference>
<dbReference type="AlphaFoldDB" id="A0A1F7IKI3"/>
<dbReference type="NCBIfam" id="TIGR01662">
    <property type="entry name" value="HAD-SF-IIIA"/>
    <property type="match status" value="1"/>
</dbReference>
<protein>
    <recommendedName>
        <fullName evidence="3">Carotenoid oxygenase</fullName>
    </recommendedName>
</protein>
<evidence type="ECO:0000313" key="1">
    <source>
        <dbReference type="EMBL" id="OGK43864.1"/>
    </source>
</evidence>